<dbReference type="PANTHER" id="PTHR11877:SF46">
    <property type="entry name" value="TYPE III POLYKETIDE SYNTHASE A"/>
    <property type="match status" value="1"/>
</dbReference>
<dbReference type="OrthoDB" id="9786288at2"/>
<dbReference type="PANTHER" id="PTHR11877">
    <property type="entry name" value="HYDROXYMETHYLGLUTARYL-COA SYNTHASE"/>
    <property type="match status" value="1"/>
</dbReference>
<feature type="domain" description="Chalcone/stilbene synthase N-terminal" evidence="4">
    <location>
        <begin position="38"/>
        <end position="212"/>
    </location>
</feature>
<keyword evidence="2 6" id="KW-0808">Transferase</keyword>
<dbReference type="Gene3D" id="3.40.47.10">
    <property type="match status" value="2"/>
</dbReference>
<accession>A0A017HNU9</accession>
<dbReference type="Proteomes" id="UP000019666">
    <property type="component" value="Unassembled WGS sequence"/>
</dbReference>
<dbReference type="STRING" id="442562.Rumeso_02414"/>
<evidence type="ECO:0000256" key="1">
    <source>
        <dbReference type="ARBA" id="ARBA00005531"/>
    </source>
</evidence>
<reference evidence="6 7" key="1">
    <citation type="submission" date="2013-02" db="EMBL/GenBank/DDBJ databases">
        <authorList>
            <person name="Fiebig A."/>
            <person name="Goeker M."/>
            <person name="Klenk H.-P.P."/>
        </authorList>
    </citation>
    <scope>NUCLEOTIDE SEQUENCE [LARGE SCALE GENOMIC DNA]</scope>
    <source>
        <strain evidence="6 7">DSM 19309</strain>
    </source>
</reference>
<dbReference type="InterPro" id="IPR012328">
    <property type="entry name" value="Chalcone/stilbene_synt_C"/>
</dbReference>
<dbReference type="Pfam" id="PF02797">
    <property type="entry name" value="Chal_sti_synt_C"/>
    <property type="match status" value="1"/>
</dbReference>
<dbReference type="SUPFAM" id="SSF53901">
    <property type="entry name" value="Thiolase-like"/>
    <property type="match status" value="1"/>
</dbReference>
<dbReference type="Pfam" id="PF00195">
    <property type="entry name" value="Chal_sti_synt_N"/>
    <property type="match status" value="1"/>
</dbReference>
<comment type="caution">
    <text evidence="6">The sequence shown here is derived from an EMBL/GenBank/DDBJ whole genome shotgun (WGS) entry which is preliminary data.</text>
</comment>
<dbReference type="EC" id="2.3.1.74" evidence="6"/>
<evidence type="ECO:0000256" key="3">
    <source>
        <dbReference type="PIRSR" id="PIRSR000451-1"/>
    </source>
</evidence>
<dbReference type="InterPro" id="IPR001099">
    <property type="entry name" value="Chalcone/stilbene_synt_N"/>
</dbReference>
<dbReference type="PIRSF" id="PIRSF000451">
    <property type="entry name" value="PKS_III"/>
    <property type="match status" value="1"/>
</dbReference>
<dbReference type="InterPro" id="IPR011141">
    <property type="entry name" value="Polyketide_synthase_type-III"/>
</dbReference>
<protein>
    <submittedName>
        <fullName evidence="6">Chalcone synthase</fullName>
        <ecNumber evidence="6">2.3.1.74</ecNumber>
    </submittedName>
</protein>
<comment type="similarity">
    <text evidence="1">Belongs to the thiolase-like superfamily. Chalcone/stilbene synthases family.</text>
</comment>
<dbReference type="CDD" id="cd00831">
    <property type="entry name" value="CHS_like"/>
    <property type="match status" value="1"/>
</dbReference>
<dbReference type="PATRIC" id="fig|442562.3.peg.2380"/>
<dbReference type="EMBL" id="AOSK01000062">
    <property type="protein sequence ID" value="EYD75985.1"/>
    <property type="molecule type" value="Genomic_DNA"/>
</dbReference>
<keyword evidence="6" id="KW-0012">Acyltransferase</keyword>
<proteinExistence type="inferred from homology"/>
<dbReference type="AlphaFoldDB" id="A0A017HNU9"/>
<evidence type="ECO:0000313" key="7">
    <source>
        <dbReference type="Proteomes" id="UP000019666"/>
    </source>
</evidence>
<feature type="active site" description="Acyl-thioester intermediate" evidence="3">
    <location>
        <position position="150"/>
    </location>
</feature>
<evidence type="ECO:0000259" key="5">
    <source>
        <dbReference type="Pfam" id="PF02797"/>
    </source>
</evidence>
<gene>
    <name evidence="6" type="ORF">Rumeso_02414</name>
</gene>
<keyword evidence="7" id="KW-1185">Reference proteome</keyword>
<evidence type="ECO:0000259" key="4">
    <source>
        <dbReference type="Pfam" id="PF00195"/>
    </source>
</evidence>
<dbReference type="GO" id="GO:0030639">
    <property type="term" value="P:polyketide biosynthetic process"/>
    <property type="evidence" value="ECO:0007669"/>
    <property type="project" value="TreeGrafter"/>
</dbReference>
<evidence type="ECO:0000256" key="2">
    <source>
        <dbReference type="ARBA" id="ARBA00022679"/>
    </source>
</evidence>
<feature type="domain" description="Chalcone/stilbene synthase C-terminal" evidence="5">
    <location>
        <begin position="223"/>
        <end position="352"/>
    </location>
</feature>
<sequence>MSAFLNRVATAVPPNDVHSAFVNFASGLLEGERSAPLFDRLVKRSQIDHRWSVLTLADEGRSAGVGNEEVYRRGRFPSTGERMRLFERFAGDLAEEAVEGLGMGERVREVTHVLAVSCTGLYAPGLDLQLVERLGLDPSVERTVVGFMGCYAGINALKLARHIVRSDPQARVLIVSVELCTLHLQETTDLEKVLSFLIFGDGCAAALVSAEPQGLSLDRFHAALLPEGAEQITWRIGDDGFDMHLSGQVPASVGEALRRGRGRILDGAEVGEIDLWAVHPGGRTILDAVQGALDLGPEAMADSREVLRRFGNMSSATVLFVLQRLMERAQPGEKGCAMAFGPGLTAETLLFTAAA</sequence>
<dbReference type="HOGENOM" id="CLU_034992_0_2_5"/>
<dbReference type="InterPro" id="IPR016039">
    <property type="entry name" value="Thiolase-like"/>
</dbReference>
<evidence type="ECO:0000313" key="6">
    <source>
        <dbReference type="EMBL" id="EYD75985.1"/>
    </source>
</evidence>
<name>A0A017HNU9_9RHOB</name>
<dbReference type="GO" id="GO:0016210">
    <property type="term" value="F:naringenin-chalcone synthase activity"/>
    <property type="evidence" value="ECO:0007669"/>
    <property type="project" value="UniProtKB-EC"/>
</dbReference>
<dbReference type="RefSeq" id="WP_037280240.1">
    <property type="nucleotide sequence ID" value="NZ_KK088571.1"/>
</dbReference>
<organism evidence="6 7">
    <name type="scientific">Rubellimicrobium mesophilum DSM 19309</name>
    <dbReference type="NCBI Taxonomy" id="442562"/>
    <lineage>
        <taxon>Bacteria</taxon>
        <taxon>Pseudomonadati</taxon>
        <taxon>Pseudomonadota</taxon>
        <taxon>Alphaproteobacteria</taxon>
        <taxon>Rhodobacterales</taxon>
        <taxon>Roseobacteraceae</taxon>
        <taxon>Rubellimicrobium</taxon>
    </lineage>
</organism>